<dbReference type="OrthoDB" id="9776552at2"/>
<keyword evidence="3" id="KW-0597">Phosphoprotein</keyword>
<evidence type="ECO:0000313" key="14">
    <source>
        <dbReference type="EMBL" id="NBC72855.1"/>
    </source>
</evidence>
<dbReference type="GO" id="GO:0005886">
    <property type="term" value="C:plasma membrane"/>
    <property type="evidence" value="ECO:0007669"/>
    <property type="project" value="UniProtKB-SubCell"/>
</dbReference>
<evidence type="ECO:0000256" key="2">
    <source>
        <dbReference type="ARBA" id="ARBA00022475"/>
    </source>
</evidence>
<keyword evidence="4" id="KW-0808">Transferase</keyword>
<dbReference type="RefSeq" id="WP_161704251.1">
    <property type="nucleotide sequence ID" value="NZ_JAAAMU010000023.1"/>
</dbReference>
<dbReference type="AlphaFoldDB" id="A0A7X5C407"/>
<evidence type="ECO:0000256" key="9">
    <source>
        <dbReference type="ARBA" id="ARBA00022989"/>
    </source>
</evidence>
<comment type="subcellular location">
    <subcellularLocation>
        <location evidence="1">Cell membrane</location>
        <topology evidence="1">Multi-pass membrane protein</topology>
    </subcellularLocation>
</comment>
<evidence type="ECO:0000256" key="5">
    <source>
        <dbReference type="ARBA" id="ARBA00022692"/>
    </source>
</evidence>
<keyword evidence="15" id="KW-1185">Reference proteome</keyword>
<evidence type="ECO:0000256" key="1">
    <source>
        <dbReference type="ARBA" id="ARBA00004651"/>
    </source>
</evidence>
<keyword evidence="6" id="KW-0547">Nucleotide-binding</keyword>
<dbReference type="GO" id="GO:0005524">
    <property type="term" value="F:ATP binding"/>
    <property type="evidence" value="ECO:0007669"/>
    <property type="project" value="UniProtKB-KW"/>
</dbReference>
<evidence type="ECO:0000256" key="8">
    <source>
        <dbReference type="ARBA" id="ARBA00022840"/>
    </source>
</evidence>
<organism evidence="14 15">
    <name type="scientific">Paenibacillus sacheonensis</name>
    <dbReference type="NCBI Taxonomy" id="742054"/>
    <lineage>
        <taxon>Bacteria</taxon>
        <taxon>Bacillati</taxon>
        <taxon>Bacillota</taxon>
        <taxon>Bacilli</taxon>
        <taxon>Bacillales</taxon>
        <taxon>Paenibacillaceae</taxon>
        <taxon>Paenibacillus</taxon>
    </lineage>
</organism>
<feature type="domain" description="HAMP" evidence="13">
    <location>
        <begin position="321"/>
        <end position="373"/>
    </location>
</feature>
<dbReference type="PANTHER" id="PTHR34220">
    <property type="entry name" value="SENSOR HISTIDINE KINASE YPDA"/>
    <property type="match status" value="1"/>
</dbReference>
<keyword evidence="9 12" id="KW-1133">Transmembrane helix</keyword>
<dbReference type="SUPFAM" id="SSF55874">
    <property type="entry name" value="ATPase domain of HSP90 chaperone/DNA topoisomerase II/histidine kinase"/>
    <property type="match status" value="1"/>
</dbReference>
<comment type="caution">
    <text evidence="14">The sequence shown here is derived from an EMBL/GenBank/DDBJ whole genome shotgun (WGS) entry which is preliminary data.</text>
</comment>
<dbReference type="Pfam" id="PF00672">
    <property type="entry name" value="HAMP"/>
    <property type="match status" value="1"/>
</dbReference>
<keyword evidence="8" id="KW-0067">ATP-binding</keyword>
<gene>
    <name evidence="14" type="ORF">GT003_28060</name>
</gene>
<dbReference type="PANTHER" id="PTHR34220:SF11">
    <property type="entry name" value="SENSOR PROTEIN KINASE HPTS"/>
    <property type="match status" value="1"/>
</dbReference>
<evidence type="ECO:0000256" key="4">
    <source>
        <dbReference type="ARBA" id="ARBA00022679"/>
    </source>
</evidence>
<dbReference type="SMART" id="SM00304">
    <property type="entry name" value="HAMP"/>
    <property type="match status" value="1"/>
</dbReference>
<dbReference type="InterPro" id="IPR050640">
    <property type="entry name" value="Bact_2-comp_sensor_kinase"/>
</dbReference>
<dbReference type="Pfam" id="PF02518">
    <property type="entry name" value="HATPase_c"/>
    <property type="match status" value="1"/>
</dbReference>
<evidence type="ECO:0000256" key="6">
    <source>
        <dbReference type="ARBA" id="ARBA00022741"/>
    </source>
</evidence>
<keyword evidence="11 12" id="KW-0472">Membrane</keyword>
<dbReference type="CDD" id="cd06225">
    <property type="entry name" value="HAMP"/>
    <property type="match status" value="1"/>
</dbReference>
<evidence type="ECO:0000256" key="7">
    <source>
        <dbReference type="ARBA" id="ARBA00022777"/>
    </source>
</evidence>
<dbReference type="PROSITE" id="PS50885">
    <property type="entry name" value="HAMP"/>
    <property type="match status" value="1"/>
</dbReference>
<protein>
    <submittedName>
        <fullName evidence="14">HAMP domain-containing protein</fullName>
    </submittedName>
</protein>
<dbReference type="InterPro" id="IPR010559">
    <property type="entry name" value="Sig_transdc_His_kin_internal"/>
</dbReference>
<evidence type="ECO:0000256" key="3">
    <source>
        <dbReference type="ARBA" id="ARBA00022553"/>
    </source>
</evidence>
<proteinExistence type="predicted"/>
<dbReference type="GO" id="GO:0000155">
    <property type="term" value="F:phosphorelay sensor kinase activity"/>
    <property type="evidence" value="ECO:0007669"/>
    <property type="project" value="InterPro"/>
</dbReference>
<evidence type="ECO:0000259" key="13">
    <source>
        <dbReference type="PROSITE" id="PS50885"/>
    </source>
</evidence>
<accession>A0A7X5C407</accession>
<keyword evidence="5 12" id="KW-0812">Transmembrane</keyword>
<keyword evidence="2" id="KW-1003">Cell membrane</keyword>
<dbReference type="Pfam" id="PF06580">
    <property type="entry name" value="His_kinase"/>
    <property type="match status" value="1"/>
</dbReference>
<dbReference type="Gene3D" id="3.30.565.10">
    <property type="entry name" value="Histidine kinase-like ATPase, C-terminal domain"/>
    <property type="match status" value="1"/>
</dbReference>
<feature type="transmembrane region" description="Helical" evidence="12">
    <location>
        <begin position="12"/>
        <end position="35"/>
    </location>
</feature>
<dbReference type="InterPro" id="IPR003594">
    <property type="entry name" value="HATPase_dom"/>
</dbReference>
<sequence>MKLAWRQGTQSSLFGKIFVVMVISTIAVAATTSWMTVKVSQNLFLNTFSITNSKIIQQIKRNFETFNYSVVTASNDVMQSGTIKNFLTETSGGSLADVQAYYKMKEQMKHILNGLDLSDVGTVVLGMGDRSYFSDRNYWLSSAASLQSNAITALTVNEAPRLSYHFLRDEKGTAGDPLIVATRALLSRSTKEMYGQLYFMIREHDFQQFYSNFTSTGNDVIIMDRTGLIISSNRQGLIGQRSGDMLARAEEIEKKQLKSSSIKNETADVLMLSEYLPACDFYIVNLVDKKLINKMLPVTWITLICAAIISAALLALFLITRRLTRSLRMLVRQMSSVTKRNFHNYIAITGSYETRELGTAFNYMLDELNNYILQLVATQREQRNAELAALQRQINPHFLYNTLASVNFLVQRGDNAKATETMHALISLLQNSISNVEETISVEQEVLNLKHYAFINQVRYGTGIAVDYFISPDCLEARLPKLILQPFMENAFFHGFKERSAGYIYVIISREGDTLRCEVVDNGDGMDLDGEEDKLPDSNRNRHLFTGIGIRNVHARILLLYGKDFGTTIQSRPGEGTRVTVRLPFRVEEPPAG</sequence>
<evidence type="ECO:0000256" key="12">
    <source>
        <dbReference type="SAM" id="Phobius"/>
    </source>
</evidence>
<name>A0A7X5C407_9BACL</name>
<evidence type="ECO:0000313" key="15">
    <source>
        <dbReference type="Proteomes" id="UP000558113"/>
    </source>
</evidence>
<reference evidence="14 15" key="1">
    <citation type="submission" date="2020-01" db="EMBL/GenBank/DDBJ databases">
        <title>Paenibacillus soybeanensis sp. nov. isolated from the nodules of soybean (Glycine max(L.) Merr).</title>
        <authorList>
            <person name="Wang H."/>
        </authorList>
    </citation>
    <scope>NUCLEOTIDE SEQUENCE [LARGE SCALE GENOMIC DNA]</scope>
    <source>
        <strain evidence="14 15">DSM 23054</strain>
    </source>
</reference>
<dbReference type="InterPro" id="IPR036890">
    <property type="entry name" value="HATPase_C_sf"/>
</dbReference>
<dbReference type="Gene3D" id="6.10.340.10">
    <property type="match status" value="1"/>
</dbReference>
<dbReference type="Proteomes" id="UP000558113">
    <property type="component" value="Unassembled WGS sequence"/>
</dbReference>
<dbReference type="InterPro" id="IPR003660">
    <property type="entry name" value="HAMP_dom"/>
</dbReference>
<keyword evidence="7" id="KW-0418">Kinase</keyword>
<keyword evidence="10" id="KW-0902">Two-component regulatory system</keyword>
<dbReference type="SUPFAM" id="SSF158472">
    <property type="entry name" value="HAMP domain-like"/>
    <property type="match status" value="1"/>
</dbReference>
<evidence type="ECO:0000256" key="11">
    <source>
        <dbReference type="ARBA" id="ARBA00023136"/>
    </source>
</evidence>
<feature type="transmembrane region" description="Helical" evidence="12">
    <location>
        <begin position="298"/>
        <end position="319"/>
    </location>
</feature>
<dbReference type="EMBL" id="JAAAMU010000023">
    <property type="protein sequence ID" value="NBC72855.1"/>
    <property type="molecule type" value="Genomic_DNA"/>
</dbReference>
<evidence type="ECO:0000256" key="10">
    <source>
        <dbReference type="ARBA" id="ARBA00023012"/>
    </source>
</evidence>